<comment type="caution">
    <text evidence="10">The sequence shown here is derived from an EMBL/GenBank/DDBJ whole genome shotgun (WGS) entry which is preliminary data.</text>
</comment>
<feature type="compositionally biased region" description="Pro residues" evidence="6">
    <location>
        <begin position="1012"/>
        <end position="1033"/>
    </location>
</feature>
<keyword evidence="11" id="KW-1185">Reference proteome</keyword>
<dbReference type="GO" id="GO:0004565">
    <property type="term" value="F:beta-galactosidase activity"/>
    <property type="evidence" value="ECO:0007669"/>
    <property type="project" value="UniProtKB-EC"/>
</dbReference>
<keyword evidence="7" id="KW-1133">Transmembrane helix</keyword>
<sequence length="1280" mass="137784">MPMEWNDGIERSPLLKSHGEEQGDGGADAPPSARAPLRLRRTDLACLSIVGIVASFLLIWQPVPRPDNPFWPSGTPDASLASLDADANAFGGTQEPFSEDRSLPAFKYMTYDDITPEKRKKGYSVTYSQRGFQIDGRWTLLLGGSIHYPRSTPAMWEDLLLKAKNDGLNHIELYVFWSLHEPTPDSFVLEGRANITHFYDLAAKLGLFLNVRFGPYACAEWNKGGLPVWLDWIPGMNVRSSAAPWKREMRRFLQKMVDLSRPYLAKNGGPIVLAQIENEYNDNDQPYVDWCGEVVKELDTDIPWIMCNGRAANNTILACNGDDCVEEGFAASQTRRRPNEPFMWTENEGWYESWGYPRTHIRTFDDRPPEDMAYTVARWISVGGAHHNYYRQFQKPIVLGTNLTAFVYTNPSGRVVFLGNNNAKTDAVVTFEGKDYSLTAKSIIILKNGKELFNTADVETSYPHRQRRVYTPLVPASSFKWEAWTEGGTDRKVVVDSKPREQISLTRDESDYLVYKTTFKLSALSHDALQSRGALSLDFIACAANAFHVYVNGHFVVDTYRNVPGDNCSTPFHATIQGHVWGKDAGTKEHELTLVSVSLGLFTLGKFHRKGITGDVVINKEQSIARTGKWTMYPSLVGEQRQIFVREHGGTVPWEPIAALRSLNAQDVPADTTTAAPEMDLGAGDLAFCTRDISDGDAAAGVGIVTDRSCHYGGLGCVDRICRLCKIEETDKSKHLIECIQVIANAPSPADQVGNDPEPSNSLCTLKSSDGDRAVGITIVDDRTCRWGGVGCINEDCRFCKRAETTQSAHLMACDSIGTDDGSPTPDAPVSFPASPCADLVSIGDRAVGVWAVSDASCVTGGVGCFADQCRFCRVKSTPQSSHFLECTSFTAAPEISPPIPEATTPVSTAPETATPTPTIADGMVEETDSLEAASASPEATEPVPATTVTPVFFSSTQTGESAAVAGIAKSINSPTESPAEPTTQPPVEPPADPTTQPPVNPPTESPAEPTTQPPVEPPADPTTQPPVNPPTESPAEPTTQPPVEPPADPTTQPPVNPPTESPAEPTTQPPVEPPADPTTQPPVNPPTESPAEPTTQPPVEPPADPTTQPPRQVSVGDAAVGISVITDPSCEFGGLGCVDEICRFCMSHQGVGIWAVADSSCTAGGLGCFTAECRYCWSRSTPQSSHLLPCSSFSATTSRPGLLAQANQQSGTALAAAGGSSPATPAAWQAGIGVAAVAAVAVVAYAARRWRSRRRPAEPSTPQPTGAVTPIQPNGVMTI</sequence>
<dbReference type="InterPro" id="IPR008979">
    <property type="entry name" value="Galactose-bd-like_sf"/>
</dbReference>
<reference evidence="10" key="1">
    <citation type="submission" date="2021-12" db="EMBL/GenBank/DDBJ databases">
        <title>Prjna785345.</title>
        <authorList>
            <person name="Rujirawat T."/>
            <person name="Krajaejun T."/>
        </authorList>
    </citation>
    <scope>NUCLEOTIDE SEQUENCE</scope>
    <source>
        <strain evidence="10">Pi057C3</strain>
    </source>
</reference>
<dbReference type="Pfam" id="PF17834">
    <property type="entry name" value="GHD"/>
    <property type="match status" value="1"/>
</dbReference>
<evidence type="ECO:0000256" key="5">
    <source>
        <dbReference type="RuleBase" id="RU003679"/>
    </source>
</evidence>
<proteinExistence type="inferred from homology"/>
<dbReference type="InterPro" id="IPR041392">
    <property type="entry name" value="GHD"/>
</dbReference>
<dbReference type="InterPro" id="IPR031330">
    <property type="entry name" value="Gly_Hdrlase_35_cat"/>
</dbReference>
<dbReference type="PRINTS" id="PR00742">
    <property type="entry name" value="GLHYDRLASE35"/>
</dbReference>
<feature type="region of interest" description="Disordered" evidence="6">
    <location>
        <begin position="973"/>
        <end position="1114"/>
    </location>
</feature>
<organism evidence="10 11">
    <name type="scientific">Pythium insidiosum</name>
    <name type="common">Pythiosis disease agent</name>
    <dbReference type="NCBI Taxonomy" id="114742"/>
    <lineage>
        <taxon>Eukaryota</taxon>
        <taxon>Sar</taxon>
        <taxon>Stramenopiles</taxon>
        <taxon>Oomycota</taxon>
        <taxon>Peronosporomycetes</taxon>
        <taxon>Pythiales</taxon>
        <taxon>Pythiaceae</taxon>
        <taxon>Pythium</taxon>
    </lineage>
</organism>
<evidence type="ECO:0000259" key="8">
    <source>
        <dbReference type="Pfam" id="PF01301"/>
    </source>
</evidence>
<comment type="similarity">
    <text evidence="1 5">Belongs to the glycosyl hydrolase 35 family.</text>
</comment>
<dbReference type="SUPFAM" id="SSF49785">
    <property type="entry name" value="Galactose-binding domain-like"/>
    <property type="match status" value="1"/>
</dbReference>
<keyword evidence="3 4" id="KW-0326">Glycosidase</keyword>
<keyword evidence="7" id="KW-0472">Membrane</keyword>
<feature type="compositionally biased region" description="Polar residues" evidence="6">
    <location>
        <begin position="973"/>
        <end position="983"/>
    </location>
</feature>
<feature type="compositionally biased region" description="Pro residues" evidence="6">
    <location>
        <begin position="1040"/>
        <end position="1061"/>
    </location>
</feature>
<dbReference type="Proteomes" id="UP001209570">
    <property type="component" value="Unassembled WGS sequence"/>
</dbReference>
<dbReference type="InterPro" id="IPR017853">
    <property type="entry name" value="GH"/>
</dbReference>
<dbReference type="PROSITE" id="PS01182">
    <property type="entry name" value="GLYCOSYL_HYDROL_F35"/>
    <property type="match status" value="1"/>
</dbReference>
<evidence type="ECO:0000256" key="6">
    <source>
        <dbReference type="SAM" id="MobiDB-lite"/>
    </source>
</evidence>
<evidence type="ECO:0000313" key="11">
    <source>
        <dbReference type="Proteomes" id="UP001209570"/>
    </source>
</evidence>
<evidence type="ECO:0000259" key="9">
    <source>
        <dbReference type="Pfam" id="PF17834"/>
    </source>
</evidence>
<gene>
    <name evidence="10" type="ORF">P43SY_001442</name>
</gene>
<feature type="domain" description="Glycoside hydrolase 35 catalytic" evidence="8">
    <location>
        <begin position="132"/>
        <end position="391"/>
    </location>
</feature>
<name>A0AAD5LQ32_PYTIN</name>
<feature type="compositionally biased region" description="Pro residues" evidence="6">
    <location>
        <begin position="984"/>
        <end position="1005"/>
    </location>
</feature>
<keyword evidence="2 4" id="KW-0378">Hydrolase</keyword>
<dbReference type="Pfam" id="PF01301">
    <property type="entry name" value="Glyco_hydro_35"/>
    <property type="match status" value="1"/>
</dbReference>
<feature type="region of interest" description="Disordered" evidence="6">
    <location>
        <begin position="896"/>
        <end position="918"/>
    </location>
</feature>
<evidence type="ECO:0000256" key="1">
    <source>
        <dbReference type="ARBA" id="ARBA00009809"/>
    </source>
</evidence>
<dbReference type="SUPFAM" id="SSF51445">
    <property type="entry name" value="(Trans)glycosidases"/>
    <property type="match status" value="1"/>
</dbReference>
<evidence type="ECO:0000256" key="3">
    <source>
        <dbReference type="ARBA" id="ARBA00023295"/>
    </source>
</evidence>
<feature type="domain" description="Beta-galactosidase beta-sandwich" evidence="9">
    <location>
        <begin position="404"/>
        <end position="458"/>
    </location>
</feature>
<feature type="compositionally biased region" description="Low complexity" evidence="6">
    <location>
        <begin position="902"/>
        <end position="918"/>
    </location>
</feature>
<feature type="compositionally biased region" description="Polar residues" evidence="6">
    <location>
        <begin position="1264"/>
        <end position="1280"/>
    </location>
</feature>
<dbReference type="PANTHER" id="PTHR23421">
    <property type="entry name" value="BETA-GALACTOSIDASE RELATED"/>
    <property type="match status" value="1"/>
</dbReference>
<feature type="region of interest" description="Disordered" evidence="6">
    <location>
        <begin position="1"/>
        <end position="34"/>
    </location>
</feature>
<dbReference type="EMBL" id="JAKCXM010000032">
    <property type="protein sequence ID" value="KAJ0406511.1"/>
    <property type="molecule type" value="Genomic_DNA"/>
</dbReference>
<dbReference type="GO" id="GO:0005975">
    <property type="term" value="P:carbohydrate metabolic process"/>
    <property type="evidence" value="ECO:0007669"/>
    <property type="project" value="InterPro"/>
</dbReference>
<accession>A0AAD5LQ32</accession>
<protein>
    <recommendedName>
        <fullName evidence="4">Beta-galactosidase</fullName>
        <ecNumber evidence="4">3.2.1.23</ecNumber>
    </recommendedName>
</protein>
<evidence type="ECO:0000256" key="2">
    <source>
        <dbReference type="ARBA" id="ARBA00022801"/>
    </source>
</evidence>
<dbReference type="Gene3D" id="3.20.20.80">
    <property type="entry name" value="Glycosidases"/>
    <property type="match status" value="1"/>
</dbReference>
<feature type="region of interest" description="Disordered" evidence="6">
    <location>
        <begin position="1252"/>
        <end position="1280"/>
    </location>
</feature>
<keyword evidence="7" id="KW-0812">Transmembrane</keyword>
<feature type="compositionally biased region" description="Pro residues" evidence="6">
    <location>
        <begin position="1096"/>
        <end position="1109"/>
    </location>
</feature>
<dbReference type="InterPro" id="IPR001944">
    <property type="entry name" value="Glycoside_Hdrlase_35"/>
</dbReference>
<evidence type="ECO:0000313" key="10">
    <source>
        <dbReference type="EMBL" id="KAJ0406511.1"/>
    </source>
</evidence>
<feature type="compositionally biased region" description="Pro residues" evidence="6">
    <location>
        <begin position="1068"/>
        <end position="1089"/>
    </location>
</feature>
<dbReference type="AlphaFoldDB" id="A0AAD5LQ32"/>
<comment type="catalytic activity">
    <reaction evidence="4">
        <text>Hydrolysis of terminal non-reducing beta-D-galactose residues in beta-D-galactosides.</text>
        <dbReference type="EC" id="3.2.1.23"/>
    </reaction>
</comment>
<feature type="transmembrane region" description="Helical" evidence="7">
    <location>
        <begin position="44"/>
        <end position="63"/>
    </location>
</feature>
<feature type="transmembrane region" description="Helical" evidence="7">
    <location>
        <begin position="1227"/>
        <end position="1248"/>
    </location>
</feature>
<dbReference type="EC" id="3.2.1.23" evidence="4"/>
<evidence type="ECO:0000256" key="7">
    <source>
        <dbReference type="SAM" id="Phobius"/>
    </source>
</evidence>
<dbReference type="InterPro" id="IPR019801">
    <property type="entry name" value="Glyco_hydro_35_CS"/>
</dbReference>
<evidence type="ECO:0000256" key="4">
    <source>
        <dbReference type="RuleBase" id="RU000675"/>
    </source>
</evidence>